<evidence type="ECO:0000256" key="1">
    <source>
        <dbReference type="ARBA" id="ARBA00001974"/>
    </source>
</evidence>
<keyword evidence="6" id="KW-0676">Redox-active center</keyword>
<evidence type="ECO:0000313" key="10">
    <source>
        <dbReference type="Proteomes" id="UP000005850"/>
    </source>
</evidence>
<dbReference type="PRINTS" id="PR00411">
    <property type="entry name" value="PNDRDTASEI"/>
</dbReference>
<keyword evidence="10" id="KW-1185">Reference proteome</keyword>
<evidence type="ECO:0000256" key="5">
    <source>
        <dbReference type="ARBA" id="ARBA00023002"/>
    </source>
</evidence>
<dbReference type="KEGG" id="blr:BRLA_c027780"/>
<feature type="domain" description="FAD/NAD(P)-binding" evidence="8">
    <location>
        <begin position="1"/>
        <end position="303"/>
    </location>
</feature>
<dbReference type="InterPro" id="IPR004099">
    <property type="entry name" value="Pyr_nucl-diS_OxRdtase_dimer"/>
</dbReference>
<keyword evidence="4" id="KW-0274">FAD</keyword>
<dbReference type="InterPro" id="IPR036188">
    <property type="entry name" value="FAD/NAD-bd_sf"/>
</dbReference>
<dbReference type="AlphaFoldDB" id="A0A075R3J5"/>
<proteinExistence type="inferred from homology"/>
<accession>A0A075R3J5</accession>
<dbReference type="RefSeq" id="WP_003336059.1">
    <property type="nucleotide sequence ID" value="NZ_CP007806.1"/>
</dbReference>
<sequence length="444" mass="48284">MKIIIIGGVAAGMSAAAKAKRIHADAEIVVYEMTEEVSFGACGLPYFVGNFFENPNQMIARTKEQFADSGIIVHTKHQVMALHPQSKTIRVKSLKTGLEFGDQYDKIMIATGASAVIPPFDNKDLVNIFTLKSMQDGVALKEKVMKPEYKQVVVIGGGYIGMEVVEAMLHVGKEVRLFQADSRVLPETFDEEITDIMTDEILRKGVLLHTKERVQGFVGEIEVEGVITDQGQYPADLVVIATGVRPNTGFLTDTGITMLENGALVINGHGETSLPDVYAAGDCATVYHLVKKQEVYIPLATTANKLGRIVGENLVGLNSHFPGTLGSACIKVLDLEAGRTGLSEKEAKELGLSYNTILIRDKNQTHYYPGQVDIHVKLIYDAETKVILGGQIVGEQGAVLRVDVLAAAIYNKLTTEELGMLDLCYSPPFSRTWDVLNIAGNVAE</sequence>
<evidence type="ECO:0000313" key="9">
    <source>
        <dbReference type="EMBL" id="AIG27097.1"/>
    </source>
</evidence>
<keyword evidence="3" id="KW-0285">Flavoprotein</keyword>
<name>A0A075R3J5_BRELA</name>
<dbReference type="Gene3D" id="3.50.50.60">
    <property type="entry name" value="FAD/NAD(P)-binding domain"/>
    <property type="match status" value="2"/>
</dbReference>
<feature type="domain" description="Pyridine nucleotide-disulphide oxidoreductase dimerisation" evidence="7">
    <location>
        <begin position="330"/>
        <end position="432"/>
    </location>
</feature>
<evidence type="ECO:0000256" key="6">
    <source>
        <dbReference type="ARBA" id="ARBA00023284"/>
    </source>
</evidence>
<dbReference type="SUPFAM" id="SSF55424">
    <property type="entry name" value="FAD/NAD-linked reductases, dimerisation (C-terminal) domain"/>
    <property type="match status" value="1"/>
</dbReference>
<dbReference type="EMBL" id="CP007806">
    <property type="protein sequence ID" value="AIG27097.1"/>
    <property type="molecule type" value="Genomic_DNA"/>
</dbReference>
<dbReference type="Pfam" id="PF02852">
    <property type="entry name" value="Pyr_redox_dim"/>
    <property type="match status" value="1"/>
</dbReference>
<evidence type="ECO:0000256" key="3">
    <source>
        <dbReference type="ARBA" id="ARBA00022630"/>
    </source>
</evidence>
<dbReference type="GO" id="GO:0016692">
    <property type="term" value="F:NADH peroxidase activity"/>
    <property type="evidence" value="ECO:0007669"/>
    <property type="project" value="UniProtKB-EC"/>
</dbReference>
<dbReference type="STRING" id="1042163.BRLA_c027780"/>
<dbReference type="InterPro" id="IPR023753">
    <property type="entry name" value="FAD/NAD-binding_dom"/>
</dbReference>
<evidence type="ECO:0000256" key="2">
    <source>
        <dbReference type="ARBA" id="ARBA00009130"/>
    </source>
</evidence>
<dbReference type="NCBIfam" id="NF007123">
    <property type="entry name" value="PRK09564.1"/>
    <property type="match status" value="1"/>
</dbReference>
<dbReference type="PRINTS" id="PR00368">
    <property type="entry name" value="FADPNR"/>
</dbReference>
<gene>
    <name evidence="9" type="ORF">BRLA_c027780</name>
</gene>
<evidence type="ECO:0000259" key="8">
    <source>
        <dbReference type="Pfam" id="PF07992"/>
    </source>
</evidence>
<keyword evidence="9" id="KW-0575">Peroxidase</keyword>
<dbReference type="SUPFAM" id="SSF51905">
    <property type="entry name" value="FAD/NAD(P)-binding domain"/>
    <property type="match status" value="1"/>
</dbReference>
<dbReference type="InterPro" id="IPR016156">
    <property type="entry name" value="FAD/NAD-linked_Rdtase_dimer_sf"/>
</dbReference>
<organism evidence="9 10">
    <name type="scientific">Brevibacillus laterosporus LMG 15441</name>
    <dbReference type="NCBI Taxonomy" id="1042163"/>
    <lineage>
        <taxon>Bacteria</taxon>
        <taxon>Bacillati</taxon>
        <taxon>Bacillota</taxon>
        <taxon>Bacilli</taxon>
        <taxon>Bacillales</taxon>
        <taxon>Paenibacillaceae</taxon>
        <taxon>Brevibacillus</taxon>
    </lineage>
</organism>
<keyword evidence="5 9" id="KW-0560">Oxidoreductase</keyword>
<dbReference type="InterPro" id="IPR050260">
    <property type="entry name" value="FAD-bd_OxRdtase"/>
</dbReference>
<dbReference type="PANTHER" id="PTHR43429">
    <property type="entry name" value="PYRIDINE NUCLEOTIDE-DISULFIDE OXIDOREDUCTASE DOMAIN-CONTAINING"/>
    <property type="match status" value="1"/>
</dbReference>
<dbReference type="HOGENOM" id="CLU_003291_1_3_9"/>
<evidence type="ECO:0000256" key="4">
    <source>
        <dbReference type="ARBA" id="ARBA00022827"/>
    </source>
</evidence>
<protein>
    <submittedName>
        <fullName evidence="9">NADH peroxidase</fullName>
        <ecNumber evidence="9">1.11.1.1</ecNumber>
    </submittedName>
</protein>
<comment type="similarity">
    <text evidence="2">Belongs to the class-III pyridine nucleotide-disulfide oxidoreductase family.</text>
</comment>
<dbReference type="EC" id="1.11.1.1" evidence="9"/>
<comment type="cofactor">
    <cofactor evidence="1">
        <name>FAD</name>
        <dbReference type="ChEBI" id="CHEBI:57692"/>
    </cofactor>
</comment>
<reference evidence="9 10" key="1">
    <citation type="journal article" date="2011" name="J. Bacteriol.">
        <title>Genome sequence of Brevibacillus laterosporus LMG 15441, a pathogen of invertebrates.</title>
        <authorList>
            <person name="Djukic M."/>
            <person name="Poehlein A."/>
            <person name="Thurmer A."/>
            <person name="Daniel R."/>
        </authorList>
    </citation>
    <scope>NUCLEOTIDE SEQUENCE [LARGE SCALE GENOMIC DNA]</scope>
    <source>
        <strain evidence="9 10">LMG 15441</strain>
    </source>
</reference>
<dbReference type="PANTHER" id="PTHR43429:SF1">
    <property type="entry name" value="NAD(P)H SULFUR OXIDOREDUCTASE (COA-DEPENDENT)"/>
    <property type="match status" value="1"/>
</dbReference>
<dbReference type="Proteomes" id="UP000005850">
    <property type="component" value="Chromosome"/>
</dbReference>
<dbReference type="eggNOG" id="COG0446">
    <property type="taxonomic scope" value="Bacteria"/>
</dbReference>
<dbReference type="Pfam" id="PF07992">
    <property type="entry name" value="Pyr_redox_2"/>
    <property type="match status" value="1"/>
</dbReference>
<evidence type="ECO:0000259" key="7">
    <source>
        <dbReference type="Pfam" id="PF02852"/>
    </source>
</evidence>